<accession>A0A5N5WLW7</accession>
<name>A0A5N5WLW7_9EURO</name>
<reference evidence="1 2" key="1">
    <citation type="submission" date="2019-04" db="EMBL/GenBank/DDBJ databases">
        <title>Friends and foes A comparative genomics study of 23 Aspergillus species from section Flavi.</title>
        <authorList>
            <consortium name="DOE Joint Genome Institute"/>
            <person name="Kjaerbolling I."/>
            <person name="Vesth T."/>
            <person name="Frisvad J.C."/>
            <person name="Nybo J.L."/>
            <person name="Theobald S."/>
            <person name="Kildgaard S."/>
            <person name="Isbrandt T."/>
            <person name="Kuo A."/>
            <person name="Sato A."/>
            <person name="Lyhne E.K."/>
            <person name="Kogle M.E."/>
            <person name="Wiebenga A."/>
            <person name="Kun R.S."/>
            <person name="Lubbers R.J."/>
            <person name="Makela M.R."/>
            <person name="Barry K."/>
            <person name="Chovatia M."/>
            <person name="Clum A."/>
            <person name="Daum C."/>
            <person name="Haridas S."/>
            <person name="He G."/>
            <person name="LaButti K."/>
            <person name="Lipzen A."/>
            <person name="Mondo S."/>
            <person name="Riley R."/>
            <person name="Salamov A."/>
            <person name="Simmons B.A."/>
            <person name="Magnuson J.K."/>
            <person name="Henrissat B."/>
            <person name="Mortensen U.H."/>
            <person name="Larsen T.O."/>
            <person name="Devries R.P."/>
            <person name="Grigoriev I.V."/>
            <person name="Machida M."/>
            <person name="Baker S.E."/>
            <person name="Andersen M.R."/>
        </authorList>
    </citation>
    <scope>NUCLEOTIDE SEQUENCE [LARGE SCALE GENOMIC DNA]</scope>
    <source>
        <strain evidence="1 2">CBS 151.66</strain>
    </source>
</reference>
<organism evidence="1 2">
    <name type="scientific">Aspergillus leporis</name>
    <dbReference type="NCBI Taxonomy" id="41062"/>
    <lineage>
        <taxon>Eukaryota</taxon>
        <taxon>Fungi</taxon>
        <taxon>Dikarya</taxon>
        <taxon>Ascomycota</taxon>
        <taxon>Pezizomycotina</taxon>
        <taxon>Eurotiomycetes</taxon>
        <taxon>Eurotiomycetidae</taxon>
        <taxon>Eurotiales</taxon>
        <taxon>Aspergillaceae</taxon>
        <taxon>Aspergillus</taxon>
        <taxon>Aspergillus subgen. Circumdati</taxon>
    </lineage>
</organism>
<evidence type="ECO:0000313" key="2">
    <source>
        <dbReference type="Proteomes" id="UP000326565"/>
    </source>
</evidence>
<dbReference type="AlphaFoldDB" id="A0A5N5WLW7"/>
<proteinExistence type="predicted"/>
<evidence type="ECO:0000313" key="1">
    <source>
        <dbReference type="EMBL" id="KAB8069269.1"/>
    </source>
</evidence>
<dbReference type="EMBL" id="ML732348">
    <property type="protein sequence ID" value="KAB8069269.1"/>
    <property type="molecule type" value="Genomic_DNA"/>
</dbReference>
<gene>
    <name evidence="1" type="ORF">BDV29DRAFT_56172</name>
</gene>
<keyword evidence="2" id="KW-1185">Reference proteome</keyword>
<sequence length="115" mass="12726">MILRNSTSIKTTPRLALGLIGILAHFQPCCSLFSQVSVLCFGRSSSNRISLRLAAGISWKLIGYDSTGIYFRSSLQQKLQPKEIAITSQLTAPTIDETTNCHIVRRLPDRNPFSS</sequence>
<protein>
    <submittedName>
        <fullName evidence="1">Uncharacterized protein</fullName>
    </submittedName>
</protein>
<dbReference type="Proteomes" id="UP000326565">
    <property type="component" value="Unassembled WGS sequence"/>
</dbReference>